<feature type="domain" description="CobW C-terminal" evidence="2">
    <location>
        <begin position="241"/>
        <end position="324"/>
    </location>
</feature>
<dbReference type="Pfam" id="PF07683">
    <property type="entry name" value="CobW_C"/>
    <property type="match status" value="1"/>
</dbReference>
<dbReference type="AlphaFoldDB" id="A0AAD0SI87"/>
<dbReference type="PANTHER" id="PTHR13748:SF46">
    <property type="entry name" value="ZINC CHAPERONE YEIR"/>
    <property type="match status" value="1"/>
</dbReference>
<sequence>MLTQVNVITGFLGSGKTTTLLHLLSQKPADEVWAVLVNEFGEIGIDGAFLADRGAVLKEIPGGCLCCVNGLPMQVGLNMLLQQKKPHRLLIEPTGLGHPKQILSLLRSATYEPWLTVQATLCVLDARQLAEPRYTENENFRDQLAAADVIIANKQDTYDDDDRAALSRWYDDAGQARRLISVSQGHIDAALLSLPGERGADLPSARHHHHDEPPRHGLAALSLDGQTTWRRALNHGQGYHSCGWIFDAGSVFDTPRLLDWVRLSPVSRIKGVLRIPEGTLVVNRQGNDLHIETRSAPPPDSRIEIINETEAEWNSLQRTLLQARLTTMQ</sequence>
<dbReference type="SMART" id="SM00833">
    <property type="entry name" value="CobW_C"/>
    <property type="match status" value="1"/>
</dbReference>
<gene>
    <name evidence="3" type="ORF">CKQ53_15625</name>
</gene>
<evidence type="ECO:0000256" key="1">
    <source>
        <dbReference type="ARBA" id="ARBA00045658"/>
    </source>
</evidence>
<dbReference type="GO" id="GO:0005737">
    <property type="term" value="C:cytoplasm"/>
    <property type="evidence" value="ECO:0007669"/>
    <property type="project" value="TreeGrafter"/>
</dbReference>
<proteinExistence type="predicted"/>
<dbReference type="Gene3D" id="3.40.50.300">
    <property type="entry name" value="P-loop containing nucleotide triphosphate hydrolases"/>
    <property type="match status" value="1"/>
</dbReference>
<dbReference type="CDD" id="cd03112">
    <property type="entry name" value="CobW-like"/>
    <property type="match status" value="1"/>
</dbReference>
<reference evidence="3 4" key="1">
    <citation type="submission" date="2017-08" db="EMBL/GenBank/DDBJ databases">
        <title>Comparative genomics of bacteria isolated from necrotic lesions of AOD affected trees.</title>
        <authorList>
            <person name="Doonan J."/>
            <person name="Denman S."/>
            <person name="McDonald J.E."/>
        </authorList>
    </citation>
    <scope>NUCLEOTIDE SEQUENCE [LARGE SCALE GENOMIC DNA]</scope>
    <source>
        <strain evidence="3 4">477</strain>
    </source>
</reference>
<protein>
    <submittedName>
        <fullName evidence="3">GTP-binding protein</fullName>
    </submittedName>
</protein>
<organism evidence="3 4">
    <name type="scientific">Lonsdalea britannica</name>
    <dbReference type="NCBI Taxonomy" id="1082704"/>
    <lineage>
        <taxon>Bacteria</taxon>
        <taxon>Pseudomonadati</taxon>
        <taxon>Pseudomonadota</taxon>
        <taxon>Gammaproteobacteria</taxon>
        <taxon>Enterobacterales</taxon>
        <taxon>Pectobacteriaceae</taxon>
        <taxon>Lonsdalea</taxon>
    </lineage>
</organism>
<dbReference type="Proteomes" id="UP000263881">
    <property type="component" value="Chromosome"/>
</dbReference>
<accession>A0AAD0SI87</accession>
<keyword evidence="4" id="KW-1185">Reference proteome</keyword>
<dbReference type="PANTHER" id="PTHR13748">
    <property type="entry name" value="COBW-RELATED"/>
    <property type="match status" value="1"/>
</dbReference>
<evidence type="ECO:0000313" key="4">
    <source>
        <dbReference type="Proteomes" id="UP000263881"/>
    </source>
</evidence>
<dbReference type="InterPro" id="IPR011629">
    <property type="entry name" value="CobW-like_C"/>
</dbReference>
<comment type="function">
    <text evidence="1">Zinc chaperone that directly transfers zinc cofactor to target proteins, thereby activating them. Zinc is transferred from the CXCC motif in the GTPase domain to the zinc binding site in target proteins in a process requiring GTP hydrolysis.</text>
</comment>
<dbReference type="InterPro" id="IPR051316">
    <property type="entry name" value="Zinc-reg_GTPase_activator"/>
</dbReference>
<evidence type="ECO:0000313" key="3">
    <source>
        <dbReference type="EMBL" id="AXW88262.1"/>
    </source>
</evidence>
<dbReference type="EMBL" id="CP023009">
    <property type="protein sequence ID" value="AXW88262.1"/>
    <property type="molecule type" value="Genomic_DNA"/>
</dbReference>
<dbReference type="KEGG" id="lbq:CKQ53_15625"/>
<dbReference type="InterPro" id="IPR027417">
    <property type="entry name" value="P-loop_NTPase"/>
</dbReference>
<dbReference type="Pfam" id="PF02492">
    <property type="entry name" value="cobW"/>
    <property type="match status" value="1"/>
</dbReference>
<dbReference type="InterPro" id="IPR003495">
    <property type="entry name" value="CobW/HypB/UreG_nucleotide-bd"/>
</dbReference>
<name>A0AAD0SI87_9GAMM</name>
<evidence type="ECO:0000259" key="2">
    <source>
        <dbReference type="SMART" id="SM00833"/>
    </source>
</evidence>
<dbReference type="RefSeq" id="WP_094118183.1">
    <property type="nucleotide sequence ID" value="NZ_CP023009.1"/>
</dbReference>
<dbReference type="SUPFAM" id="SSF52540">
    <property type="entry name" value="P-loop containing nucleoside triphosphate hydrolases"/>
    <property type="match status" value="1"/>
</dbReference>